<protein>
    <submittedName>
        <fullName evidence="1">Sulfotransferase family protein</fullName>
    </submittedName>
</protein>
<name>A0A6M0QXS1_9RHOB</name>
<dbReference type="PANTHER" id="PTHR36978:SF4">
    <property type="entry name" value="P-LOOP CONTAINING NUCLEOSIDE TRIPHOSPHATE HYDROLASE PROTEIN"/>
    <property type="match status" value="1"/>
</dbReference>
<keyword evidence="2" id="KW-1185">Reference proteome</keyword>
<dbReference type="PANTHER" id="PTHR36978">
    <property type="entry name" value="P-LOOP CONTAINING NUCLEOTIDE TRIPHOSPHATE HYDROLASE"/>
    <property type="match status" value="1"/>
</dbReference>
<dbReference type="GO" id="GO:0016740">
    <property type="term" value="F:transferase activity"/>
    <property type="evidence" value="ECO:0007669"/>
    <property type="project" value="UniProtKB-KW"/>
</dbReference>
<accession>A0A6M0QXS1</accession>
<dbReference type="Pfam" id="PF17784">
    <property type="entry name" value="Sulfotransfer_4"/>
    <property type="match status" value="1"/>
</dbReference>
<organism evidence="1 2">
    <name type="scientific">Tabrizicola oligotrophica</name>
    <dbReference type="NCBI Taxonomy" id="2710650"/>
    <lineage>
        <taxon>Bacteria</taxon>
        <taxon>Pseudomonadati</taxon>
        <taxon>Pseudomonadota</taxon>
        <taxon>Alphaproteobacteria</taxon>
        <taxon>Rhodobacterales</taxon>
        <taxon>Paracoccaceae</taxon>
        <taxon>Tabrizicola</taxon>
    </lineage>
</organism>
<proteinExistence type="predicted"/>
<dbReference type="EMBL" id="JAAIVJ010000013">
    <property type="protein sequence ID" value="NEY91751.1"/>
    <property type="molecule type" value="Genomic_DNA"/>
</dbReference>
<dbReference type="SUPFAM" id="SSF52540">
    <property type="entry name" value="P-loop containing nucleoside triphosphate hydrolases"/>
    <property type="match status" value="1"/>
</dbReference>
<evidence type="ECO:0000313" key="2">
    <source>
        <dbReference type="Proteomes" id="UP000477782"/>
    </source>
</evidence>
<sequence length="207" mass="22895">MTLRVVGAGLGRTGTTSLKSALEFLLKAPCYHMDEVYAHPEHVEVWRSALRGDTAGLGAIMEGYAATVDWPAGAFWRELSSLYPKALVVLTVRETAEAWWKSANATILEKNRQPVSANDPLAVSSGMIEEMMSWRFTPDWNDRKSALAAYERHNASVREGVAPGRLLEWKPDDGWEPLCAALEVPVPKAAFPHKNSAKEFRAQMGLD</sequence>
<dbReference type="InterPro" id="IPR027417">
    <property type="entry name" value="P-loop_NTPase"/>
</dbReference>
<evidence type="ECO:0000313" key="1">
    <source>
        <dbReference type="EMBL" id="NEY91751.1"/>
    </source>
</evidence>
<gene>
    <name evidence="1" type="ORF">G4Z14_15750</name>
</gene>
<dbReference type="InterPro" id="IPR040632">
    <property type="entry name" value="Sulfotransfer_4"/>
</dbReference>
<comment type="caution">
    <text evidence="1">The sequence shown here is derived from an EMBL/GenBank/DDBJ whole genome shotgun (WGS) entry which is preliminary data.</text>
</comment>
<reference evidence="1 2" key="1">
    <citation type="submission" date="2020-02" db="EMBL/GenBank/DDBJ databases">
        <authorList>
            <person name="Chen W.-M."/>
        </authorList>
    </citation>
    <scope>NUCLEOTIDE SEQUENCE [LARGE SCALE GENOMIC DNA]</scope>
    <source>
        <strain evidence="1 2">KMS-5</strain>
    </source>
</reference>
<dbReference type="Gene3D" id="3.40.50.300">
    <property type="entry name" value="P-loop containing nucleotide triphosphate hydrolases"/>
    <property type="match status" value="1"/>
</dbReference>
<dbReference type="AlphaFoldDB" id="A0A6M0QXS1"/>
<dbReference type="Proteomes" id="UP000477782">
    <property type="component" value="Unassembled WGS sequence"/>
</dbReference>
<dbReference type="RefSeq" id="WP_164627469.1">
    <property type="nucleotide sequence ID" value="NZ_JAAIVJ010000013.1"/>
</dbReference>
<keyword evidence="1" id="KW-0808">Transferase</keyword>